<dbReference type="Gene3D" id="3.30.40.10">
    <property type="entry name" value="Zinc/RING finger domain, C3HC4 (zinc finger)"/>
    <property type="match status" value="1"/>
</dbReference>
<evidence type="ECO:0000256" key="5">
    <source>
        <dbReference type="PROSITE-ProRule" id="PRU00455"/>
    </source>
</evidence>
<dbReference type="GO" id="GO:0016567">
    <property type="term" value="P:protein ubiquitination"/>
    <property type="evidence" value="ECO:0007669"/>
    <property type="project" value="UniProtKB-UniPathway"/>
</dbReference>
<evidence type="ECO:0000256" key="4">
    <source>
        <dbReference type="ARBA" id="ARBA00024004"/>
    </source>
</evidence>
<sequence length="399" mass="45184">MSSDGEDRRPIARSREGRRRWASRRDLRSPSHSGRRTPSRSPPRSGRRRRTPSRSPTPRQNVLHDRTEEDRDRRNPGRRALTIGRSRSPSRRRALRISRSRSRSRSPRRARRSCRSRSRTRSEECEDSTCCRTRSEERQLPGPERDRGYTSEEEEKKKTISCASPATTAVSSRARSATTCSRLPSTRCCVDGHVICGPCHAAENERRAGDDEEDEEREPSCRVCGSTSYGRSRAAEDLLHGIRFACRNYDYGCPAFRPRHAVAAHERSCRYAPCFCPAAGRRSCGFPGGPPDALERHLTAHHGWAAVGFRYGQPFRVRLHQTRSVLRADDDGALFHLCAAWDRGATAMSMVWIRPDNDAAAAAEFTYEVKTPRVEGRPHRMQMQAAVLGYVDEVREGGR</sequence>
<evidence type="ECO:0000256" key="3">
    <source>
        <dbReference type="ARBA" id="ARBA00022833"/>
    </source>
</evidence>
<dbReference type="Gramene" id="TVU22139">
    <property type="protein sequence ID" value="TVU22139"/>
    <property type="gene ID" value="EJB05_31821"/>
</dbReference>
<feature type="compositionally biased region" description="Basic and acidic residues" evidence="6">
    <location>
        <begin position="1"/>
        <end position="15"/>
    </location>
</feature>
<comment type="caution">
    <text evidence="8">The sequence shown here is derived from an EMBL/GenBank/DDBJ whole genome shotgun (WGS) entry which is preliminary data.</text>
</comment>
<protein>
    <recommendedName>
        <fullName evidence="7">SIAH-type domain-containing protein</fullName>
    </recommendedName>
</protein>
<feature type="region of interest" description="Disordered" evidence="6">
    <location>
        <begin position="136"/>
        <end position="160"/>
    </location>
</feature>
<evidence type="ECO:0000256" key="2">
    <source>
        <dbReference type="ARBA" id="ARBA00022771"/>
    </source>
</evidence>
<reference evidence="8 9" key="1">
    <citation type="journal article" date="2019" name="Sci. Rep.">
        <title>A high-quality genome of Eragrostis curvula grass provides insights into Poaceae evolution and supports new strategies to enhance forage quality.</title>
        <authorList>
            <person name="Carballo J."/>
            <person name="Santos B.A.C.M."/>
            <person name="Zappacosta D."/>
            <person name="Garbus I."/>
            <person name="Selva J.P."/>
            <person name="Gallo C.A."/>
            <person name="Diaz A."/>
            <person name="Albertini E."/>
            <person name="Caccamo M."/>
            <person name="Echenique V."/>
        </authorList>
    </citation>
    <scope>NUCLEOTIDE SEQUENCE [LARGE SCALE GENOMIC DNA]</scope>
    <source>
        <strain evidence="9">cv. Victoria</strain>
        <tissue evidence="8">Leaf</tissue>
    </source>
</reference>
<dbReference type="SUPFAM" id="SSF49599">
    <property type="entry name" value="TRAF domain-like"/>
    <property type="match status" value="1"/>
</dbReference>
<dbReference type="InterPro" id="IPR013010">
    <property type="entry name" value="Znf_SIAH"/>
</dbReference>
<gene>
    <name evidence="8" type="ORF">EJB05_31821</name>
</gene>
<feature type="non-terminal residue" evidence="8">
    <location>
        <position position="1"/>
    </location>
</feature>
<dbReference type="InterPro" id="IPR013083">
    <property type="entry name" value="Znf_RING/FYVE/PHD"/>
</dbReference>
<accession>A0A5J9UEH1</accession>
<keyword evidence="1" id="KW-0479">Metal-binding</keyword>
<dbReference type="InterPro" id="IPR044286">
    <property type="entry name" value="SINL_plant"/>
</dbReference>
<proteinExistence type="predicted"/>
<name>A0A5J9UEH1_9POAL</name>
<dbReference type="UniPathway" id="UPA00143"/>
<dbReference type="GO" id="GO:0008270">
    <property type="term" value="F:zinc ion binding"/>
    <property type="evidence" value="ECO:0007669"/>
    <property type="project" value="UniProtKB-KW"/>
</dbReference>
<organism evidence="8 9">
    <name type="scientific">Eragrostis curvula</name>
    <name type="common">weeping love grass</name>
    <dbReference type="NCBI Taxonomy" id="38414"/>
    <lineage>
        <taxon>Eukaryota</taxon>
        <taxon>Viridiplantae</taxon>
        <taxon>Streptophyta</taxon>
        <taxon>Embryophyta</taxon>
        <taxon>Tracheophyta</taxon>
        <taxon>Spermatophyta</taxon>
        <taxon>Magnoliopsida</taxon>
        <taxon>Liliopsida</taxon>
        <taxon>Poales</taxon>
        <taxon>Poaceae</taxon>
        <taxon>PACMAD clade</taxon>
        <taxon>Chloridoideae</taxon>
        <taxon>Eragrostideae</taxon>
        <taxon>Eragrostidinae</taxon>
        <taxon>Eragrostis</taxon>
    </lineage>
</organism>
<keyword evidence="9" id="KW-1185">Reference proteome</keyword>
<dbReference type="PANTHER" id="PTHR46632">
    <property type="entry name" value="E3 UBIQUITIN-PROTEIN LIGASE SINA-LIKE 4"/>
    <property type="match status" value="1"/>
</dbReference>
<evidence type="ECO:0000313" key="9">
    <source>
        <dbReference type="Proteomes" id="UP000324897"/>
    </source>
</evidence>
<feature type="region of interest" description="Disordered" evidence="6">
    <location>
        <begin position="1"/>
        <end position="118"/>
    </location>
</feature>
<evidence type="ECO:0000259" key="7">
    <source>
        <dbReference type="PROSITE" id="PS51081"/>
    </source>
</evidence>
<feature type="compositionally biased region" description="Basic and acidic residues" evidence="6">
    <location>
        <begin position="136"/>
        <end position="158"/>
    </location>
</feature>
<evidence type="ECO:0000256" key="1">
    <source>
        <dbReference type="ARBA" id="ARBA00022723"/>
    </source>
</evidence>
<keyword evidence="2 5" id="KW-0863">Zinc-finger</keyword>
<dbReference type="Proteomes" id="UP000324897">
    <property type="component" value="Unassembled WGS sequence"/>
</dbReference>
<evidence type="ECO:0000256" key="6">
    <source>
        <dbReference type="SAM" id="MobiDB-lite"/>
    </source>
</evidence>
<dbReference type="PROSITE" id="PS51081">
    <property type="entry name" value="ZF_SIAH"/>
    <property type="match status" value="1"/>
</dbReference>
<dbReference type="OrthoDB" id="4788989at2759"/>
<dbReference type="Pfam" id="PF21361">
    <property type="entry name" value="Sina_ZnF"/>
    <property type="match status" value="1"/>
</dbReference>
<dbReference type="PANTHER" id="PTHR46632:SF14">
    <property type="entry name" value="RING-TYPE E3 UBIQUITIN TRANSFERASE"/>
    <property type="match status" value="1"/>
</dbReference>
<feature type="domain" description="SIAH-type" evidence="7">
    <location>
        <begin position="241"/>
        <end position="303"/>
    </location>
</feature>
<keyword evidence="3" id="KW-0862">Zinc</keyword>
<evidence type="ECO:0000313" key="8">
    <source>
        <dbReference type="EMBL" id="TVU22139.1"/>
    </source>
</evidence>
<comment type="function">
    <text evidence="4">E3 ubiquitin-protein ligase that mediates ubiquitination and subsequent proteasomal degradation of target proteins. E3 ubiquitin ligases accept ubiquitin from an E2 ubiquitin-conjugating enzyme in the form of a thioester and then directly transfers the ubiquitin to targeted substrates. It probably triggers the ubiquitin-mediated degradation of different substrates.</text>
</comment>
<dbReference type="AlphaFoldDB" id="A0A5J9UEH1"/>
<dbReference type="EMBL" id="RWGY01000026">
    <property type="protein sequence ID" value="TVU22139.1"/>
    <property type="molecule type" value="Genomic_DNA"/>
</dbReference>
<feature type="compositionally biased region" description="Basic residues" evidence="6">
    <location>
        <begin position="88"/>
        <end position="118"/>
    </location>
</feature>
<feature type="compositionally biased region" description="Basic and acidic residues" evidence="6">
    <location>
        <begin position="62"/>
        <end position="75"/>
    </location>
</feature>